<proteinExistence type="predicted"/>
<feature type="region of interest" description="Disordered" evidence="1">
    <location>
        <begin position="29"/>
        <end position="133"/>
    </location>
</feature>
<gene>
    <name evidence="2" type="ORF">H0235_009724</name>
</gene>
<name>A0A834NZD4_VESPE</name>
<organism evidence="2 3">
    <name type="scientific">Vespula pensylvanica</name>
    <name type="common">Western yellow jacket</name>
    <name type="synonym">Wasp</name>
    <dbReference type="NCBI Taxonomy" id="30213"/>
    <lineage>
        <taxon>Eukaryota</taxon>
        <taxon>Metazoa</taxon>
        <taxon>Ecdysozoa</taxon>
        <taxon>Arthropoda</taxon>
        <taxon>Hexapoda</taxon>
        <taxon>Insecta</taxon>
        <taxon>Pterygota</taxon>
        <taxon>Neoptera</taxon>
        <taxon>Endopterygota</taxon>
        <taxon>Hymenoptera</taxon>
        <taxon>Apocrita</taxon>
        <taxon>Aculeata</taxon>
        <taxon>Vespoidea</taxon>
        <taxon>Vespidae</taxon>
        <taxon>Vespinae</taxon>
        <taxon>Vespula</taxon>
    </lineage>
</organism>
<comment type="caution">
    <text evidence="2">The sequence shown here is derived from an EMBL/GenBank/DDBJ whole genome shotgun (WGS) entry which is preliminary data.</text>
</comment>
<evidence type="ECO:0000313" key="2">
    <source>
        <dbReference type="EMBL" id="KAF7421888.1"/>
    </source>
</evidence>
<dbReference type="AlphaFoldDB" id="A0A834NZD4"/>
<reference evidence="2" key="1">
    <citation type="journal article" date="2020" name="G3 (Bethesda)">
        <title>High-Quality Assemblies for Three Invasive Social Wasps from the &lt;i&gt;Vespula&lt;/i&gt; Genus.</title>
        <authorList>
            <person name="Harrop T.W.R."/>
            <person name="Guhlin J."/>
            <person name="McLaughlin G.M."/>
            <person name="Permina E."/>
            <person name="Stockwell P."/>
            <person name="Gilligan J."/>
            <person name="Le Lec M.F."/>
            <person name="Gruber M.A.M."/>
            <person name="Quinn O."/>
            <person name="Lovegrove M."/>
            <person name="Duncan E.J."/>
            <person name="Remnant E.J."/>
            <person name="Van Eeckhoven J."/>
            <person name="Graham B."/>
            <person name="Knapp R.A."/>
            <person name="Langford K.W."/>
            <person name="Kronenberg Z."/>
            <person name="Press M.O."/>
            <person name="Eacker S.M."/>
            <person name="Wilson-Rankin E.E."/>
            <person name="Purcell J."/>
            <person name="Lester P.J."/>
            <person name="Dearden P.K."/>
        </authorList>
    </citation>
    <scope>NUCLEOTIDE SEQUENCE</scope>
    <source>
        <strain evidence="2">Volc-1</strain>
    </source>
</reference>
<dbReference type="Proteomes" id="UP000600918">
    <property type="component" value="Unassembled WGS sequence"/>
</dbReference>
<protein>
    <submittedName>
        <fullName evidence="2">Uncharacterized protein</fullName>
    </submittedName>
</protein>
<feature type="compositionally biased region" description="Basic and acidic residues" evidence="1">
    <location>
        <begin position="85"/>
        <end position="98"/>
    </location>
</feature>
<sequence length="133" mass="13189">MVPIVATAGTATAIVKVVLVVVIQLGITHDDGGSSGNDAGGSSGGGGSGGGGGGGGGGYRKSGGIREGVVNGSREGESQSPLGHPTERLGSKDMEKLCLQKLYSTENDSNMKHNSSSSSNNDDDGDKKINKIS</sequence>
<accession>A0A834NZD4</accession>
<evidence type="ECO:0000256" key="1">
    <source>
        <dbReference type="SAM" id="MobiDB-lite"/>
    </source>
</evidence>
<keyword evidence="3" id="KW-1185">Reference proteome</keyword>
<evidence type="ECO:0000313" key="3">
    <source>
        <dbReference type="Proteomes" id="UP000600918"/>
    </source>
</evidence>
<feature type="compositionally biased region" description="Gly residues" evidence="1">
    <location>
        <begin position="33"/>
        <end position="61"/>
    </location>
</feature>
<dbReference type="EMBL" id="JACSDY010000008">
    <property type="protein sequence ID" value="KAF7421888.1"/>
    <property type="molecule type" value="Genomic_DNA"/>
</dbReference>